<protein>
    <submittedName>
        <fullName evidence="10">Magnesium/cobalt transporter CorA</fullName>
    </submittedName>
</protein>
<keyword evidence="3" id="KW-0813">Transport</keyword>
<dbReference type="SUPFAM" id="SSF143865">
    <property type="entry name" value="CorA soluble domain-like"/>
    <property type="match status" value="1"/>
</dbReference>
<dbReference type="Pfam" id="PF01544">
    <property type="entry name" value="CorA"/>
    <property type="match status" value="1"/>
</dbReference>
<feature type="transmembrane region" description="Helical" evidence="9">
    <location>
        <begin position="354"/>
        <end position="374"/>
    </location>
</feature>
<feature type="transmembrane region" description="Helical" evidence="9">
    <location>
        <begin position="323"/>
        <end position="342"/>
    </location>
</feature>
<organism evidence="10 11">
    <name type="scientific">Gryllotalpicola daejeonensis</name>
    <dbReference type="NCBI Taxonomy" id="993087"/>
    <lineage>
        <taxon>Bacteria</taxon>
        <taxon>Bacillati</taxon>
        <taxon>Actinomycetota</taxon>
        <taxon>Actinomycetes</taxon>
        <taxon>Micrococcales</taxon>
        <taxon>Microbacteriaceae</taxon>
        <taxon>Gryllotalpicola</taxon>
    </lineage>
</organism>
<dbReference type="Gene3D" id="1.20.58.340">
    <property type="entry name" value="Magnesium transport protein CorA, transmembrane region"/>
    <property type="match status" value="2"/>
</dbReference>
<dbReference type="PANTHER" id="PTHR46494">
    <property type="entry name" value="CORA FAMILY METAL ION TRANSPORTER (EUROFUNG)"/>
    <property type="match status" value="1"/>
</dbReference>
<evidence type="ECO:0000256" key="7">
    <source>
        <dbReference type="ARBA" id="ARBA00023136"/>
    </source>
</evidence>
<comment type="similarity">
    <text evidence="2">Belongs to the CorA metal ion transporter (MIT) (TC 1.A.35) family.</text>
</comment>
<evidence type="ECO:0000313" key="11">
    <source>
        <dbReference type="Proteomes" id="UP001415169"/>
    </source>
</evidence>
<proteinExistence type="inferred from homology"/>
<evidence type="ECO:0000256" key="4">
    <source>
        <dbReference type="ARBA" id="ARBA00022475"/>
    </source>
</evidence>
<reference evidence="10" key="1">
    <citation type="journal article" date="2014" name="Int. J. Syst. Evol. Microbiol.">
        <title>Complete genome of a new Firmicutes species belonging to the dominant human colonic microbiota ('Ruminococcus bicirculans') reveals two chromosomes and a selective capacity to utilize plant glucans.</title>
        <authorList>
            <consortium name="NISC Comparative Sequencing Program"/>
            <person name="Wegmann U."/>
            <person name="Louis P."/>
            <person name="Goesmann A."/>
            <person name="Henrissat B."/>
            <person name="Duncan S.H."/>
            <person name="Flint H.J."/>
        </authorList>
    </citation>
    <scope>NUCLEOTIDE SEQUENCE</scope>
    <source>
        <strain evidence="10">JCM 17590</strain>
    </source>
</reference>
<sequence>MHMAQRRLRVLPPMPFVGRRNATSSPSAPSTAPTPARPSRRTIVDSAIYLDGIRVASPTSLADTFRALHDTPGGMAWIGLYRPSQAEIHSLAEEFDLHELAVEDAIAAHQRPKLERYDDTLFVVLRAADYLDVPEEVAFGELHLFVGPNFVITVRHSESPDLSHVRRRMEADPELLAMGTQAVLFAIIDTVVDEYAPVVAGLANDIDEIETQVFDSLDANVSRRIYELSSEVIDFQRAIHPLATVVDNLQAGAEKYHVNEELERNLRDVADHLTVVNERVDGFRSMLRDILTVNATLVSERQNARMQALSELSHQQGEDTKRISAWAAILFAPTLIASIYGMNFVDIPELHWALGYPFAVLLMVALGLGLYFWFRRRNWL</sequence>
<dbReference type="EMBL" id="BAABBV010000002">
    <property type="protein sequence ID" value="GAA4165789.1"/>
    <property type="molecule type" value="Genomic_DNA"/>
</dbReference>
<reference evidence="10" key="2">
    <citation type="submission" date="2023-12" db="EMBL/GenBank/DDBJ databases">
        <authorList>
            <person name="Sun Q."/>
            <person name="Inoue M."/>
        </authorList>
    </citation>
    <scope>NUCLEOTIDE SEQUENCE</scope>
    <source>
        <strain evidence="10">JCM 17590</strain>
    </source>
</reference>
<feature type="region of interest" description="Disordered" evidence="8">
    <location>
        <begin position="14"/>
        <end position="38"/>
    </location>
</feature>
<evidence type="ECO:0000256" key="1">
    <source>
        <dbReference type="ARBA" id="ARBA00004651"/>
    </source>
</evidence>
<dbReference type="Gene3D" id="3.30.460.20">
    <property type="entry name" value="CorA soluble domain-like"/>
    <property type="match status" value="1"/>
</dbReference>
<dbReference type="SUPFAM" id="SSF144083">
    <property type="entry name" value="Magnesium transport protein CorA, transmembrane region"/>
    <property type="match status" value="1"/>
</dbReference>
<evidence type="ECO:0000313" key="10">
    <source>
        <dbReference type="EMBL" id="GAA4165789.1"/>
    </source>
</evidence>
<dbReference type="InterPro" id="IPR002523">
    <property type="entry name" value="MgTranspt_CorA/ZnTranspt_ZntB"/>
</dbReference>
<evidence type="ECO:0000256" key="5">
    <source>
        <dbReference type="ARBA" id="ARBA00022692"/>
    </source>
</evidence>
<dbReference type="PANTHER" id="PTHR46494:SF1">
    <property type="entry name" value="CORA FAMILY METAL ION TRANSPORTER (EUROFUNG)"/>
    <property type="match status" value="1"/>
</dbReference>
<dbReference type="Proteomes" id="UP001415169">
    <property type="component" value="Unassembled WGS sequence"/>
</dbReference>
<gene>
    <name evidence="10" type="primary">corA</name>
    <name evidence="10" type="ORF">GCM10022286_29500</name>
</gene>
<keyword evidence="5 9" id="KW-0812">Transmembrane</keyword>
<dbReference type="CDD" id="cd12830">
    <property type="entry name" value="MtCorA-like"/>
    <property type="match status" value="1"/>
</dbReference>
<accession>A0ABP7ZNF2</accession>
<feature type="compositionally biased region" description="Low complexity" evidence="8">
    <location>
        <begin position="19"/>
        <end position="34"/>
    </location>
</feature>
<keyword evidence="7 9" id="KW-0472">Membrane</keyword>
<comment type="caution">
    <text evidence="10">The sequence shown here is derived from an EMBL/GenBank/DDBJ whole genome shotgun (WGS) entry which is preliminary data.</text>
</comment>
<evidence type="ECO:0000256" key="2">
    <source>
        <dbReference type="ARBA" id="ARBA00009765"/>
    </source>
</evidence>
<evidence type="ECO:0000256" key="8">
    <source>
        <dbReference type="SAM" id="MobiDB-lite"/>
    </source>
</evidence>
<keyword evidence="4" id="KW-1003">Cell membrane</keyword>
<evidence type="ECO:0000256" key="9">
    <source>
        <dbReference type="SAM" id="Phobius"/>
    </source>
</evidence>
<name>A0ABP7ZNF2_9MICO</name>
<keyword evidence="11" id="KW-1185">Reference proteome</keyword>
<comment type="subcellular location">
    <subcellularLocation>
        <location evidence="1">Cell membrane</location>
        <topology evidence="1">Multi-pass membrane protein</topology>
    </subcellularLocation>
</comment>
<dbReference type="InterPro" id="IPR045861">
    <property type="entry name" value="CorA_cytoplasmic_dom"/>
</dbReference>
<dbReference type="InterPro" id="IPR045863">
    <property type="entry name" value="CorA_TM1_TM2"/>
</dbReference>
<evidence type="ECO:0000256" key="3">
    <source>
        <dbReference type="ARBA" id="ARBA00022448"/>
    </source>
</evidence>
<evidence type="ECO:0000256" key="6">
    <source>
        <dbReference type="ARBA" id="ARBA00022989"/>
    </source>
</evidence>
<keyword evidence="6 9" id="KW-1133">Transmembrane helix</keyword>